<sequence length="269" mass="30976">MKLQFNLFPGGMSKALTMSYDDGQHYDIRLAGIFDKYGIKATFHLNSSMLNAPGFLTVKDVQRIFKNHEVSAHSVTHPHLERLPLPMVVDELLEDRKRLEPLVDYPIRGMSYPFGTYSPAIIAPLQSAGIEYSRTVSSTYHFDLPLNFMEWHPTCHHNEDIHTIWERFTLQGPSQKLNLCYIWGHSFEFERQSNWELIEAFCQKAGGHSNIWYATNIEIYDYVTALHSLKISADHTMIRNNSAIDVWVSIEDKPVHIKGGTTHYSHTSH</sequence>
<evidence type="ECO:0000256" key="2">
    <source>
        <dbReference type="ARBA" id="ARBA00022729"/>
    </source>
</evidence>
<dbReference type="GO" id="GO:0005975">
    <property type="term" value="P:carbohydrate metabolic process"/>
    <property type="evidence" value="ECO:0007669"/>
    <property type="project" value="InterPro"/>
</dbReference>
<evidence type="ECO:0000313" key="5">
    <source>
        <dbReference type="Proteomes" id="UP000463051"/>
    </source>
</evidence>
<proteinExistence type="predicted"/>
<dbReference type="PANTHER" id="PTHR34216">
    <property type="match status" value="1"/>
</dbReference>
<dbReference type="GO" id="GO:0016810">
    <property type="term" value="F:hydrolase activity, acting on carbon-nitrogen (but not peptide) bonds"/>
    <property type="evidence" value="ECO:0007669"/>
    <property type="project" value="InterPro"/>
</dbReference>
<dbReference type="AlphaFoldDB" id="A0A7X2H7Q8"/>
<dbReference type="CDD" id="cd10967">
    <property type="entry name" value="CE4_GLA_like_6s"/>
    <property type="match status" value="1"/>
</dbReference>
<reference evidence="4 5" key="1">
    <citation type="submission" date="2019-11" db="EMBL/GenBank/DDBJ databases">
        <title>Paenibacillus monticola sp. nov., a novel PGPR strain isolated from mountain sample in China.</title>
        <authorList>
            <person name="Zhao Q."/>
            <person name="Li H.-P."/>
            <person name="Zhang J.-L."/>
        </authorList>
    </citation>
    <scope>NUCLEOTIDE SEQUENCE [LARGE SCALE GENOMIC DNA]</scope>
    <source>
        <strain evidence="4 5">LC-T2</strain>
    </source>
</reference>
<dbReference type="RefSeq" id="WP_154120575.1">
    <property type="nucleotide sequence ID" value="NZ_WJXB01000007.1"/>
</dbReference>
<keyword evidence="2" id="KW-0732">Signal</keyword>
<protein>
    <submittedName>
        <fullName evidence="4">Polysaccharide deacetylase family protein</fullName>
    </submittedName>
</protein>
<evidence type="ECO:0000256" key="1">
    <source>
        <dbReference type="ARBA" id="ARBA00004613"/>
    </source>
</evidence>
<organism evidence="4 5">
    <name type="scientific">Paenibacillus monticola</name>
    <dbReference type="NCBI Taxonomy" id="2666075"/>
    <lineage>
        <taxon>Bacteria</taxon>
        <taxon>Bacillati</taxon>
        <taxon>Bacillota</taxon>
        <taxon>Bacilli</taxon>
        <taxon>Bacillales</taxon>
        <taxon>Paenibacillaceae</taxon>
        <taxon>Paenibacillus</taxon>
    </lineage>
</organism>
<dbReference type="InterPro" id="IPR002509">
    <property type="entry name" value="NODB_dom"/>
</dbReference>
<dbReference type="GO" id="GO:0005576">
    <property type="term" value="C:extracellular region"/>
    <property type="evidence" value="ECO:0007669"/>
    <property type="project" value="UniProtKB-SubCell"/>
</dbReference>
<dbReference type="EMBL" id="WJXB01000007">
    <property type="protein sequence ID" value="MRN55067.1"/>
    <property type="molecule type" value="Genomic_DNA"/>
</dbReference>
<comment type="subcellular location">
    <subcellularLocation>
        <location evidence="1">Secreted</location>
    </subcellularLocation>
</comment>
<name>A0A7X2H7Q8_9BACL</name>
<dbReference type="PANTHER" id="PTHR34216:SF3">
    <property type="entry name" value="POLY-BETA-1,6-N-ACETYL-D-GLUCOSAMINE N-DEACETYLASE"/>
    <property type="match status" value="1"/>
</dbReference>
<evidence type="ECO:0000313" key="4">
    <source>
        <dbReference type="EMBL" id="MRN55067.1"/>
    </source>
</evidence>
<keyword evidence="5" id="KW-1185">Reference proteome</keyword>
<dbReference type="Pfam" id="PF01522">
    <property type="entry name" value="Polysacc_deac_1"/>
    <property type="match status" value="1"/>
</dbReference>
<comment type="caution">
    <text evidence="4">The sequence shown here is derived from an EMBL/GenBank/DDBJ whole genome shotgun (WGS) entry which is preliminary data.</text>
</comment>
<accession>A0A7X2H7Q8</accession>
<dbReference type="InterPro" id="IPR011330">
    <property type="entry name" value="Glyco_hydro/deAcase_b/a-brl"/>
</dbReference>
<evidence type="ECO:0000259" key="3">
    <source>
        <dbReference type="Pfam" id="PF01522"/>
    </source>
</evidence>
<dbReference type="SUPFAM" id="SSF88713">
    <property type="entry name" value="Glycoside hydrolase/deacetylase"/>
    <property type="match status" value="1"/>
</dbReference>
<gene>
    <name evidence="4" type="ORF">GJB61_18985</name>
</gene>
<dbReference type="InterPro" id="IPR051398">
    <property type="entry name" value="Polysacch_Deacetylase"/>
</dbReference>
<dbReference type="Proteomes" id="UP000463051">
    <property type="component" value="Unassembled WGS sequence"/>
</dbReference>
<dbReference type="Gene3D" id="3.20.20.370">
    <property type="entry name" value="Glycoside hydrolase/deacetylase"/>
    <property type="match status" value="1"/>
</dbReference>
<feature type="domain" description="NodB homology" evidence="3">
    <location>
        <begin position="14"/>
        <end position="132"/>
    </location>
</feature>